<proteinExistence type="predicted"/>
<feature type="compositionally biased region" description="Low complexity" evidence="1">
    <location>
        <begin position="557"/>
        <end position="568"/>
    </location>
</feature>
<feature type="compositionally biased region" description="Low complexity" evidence="1">
    <location>
        <begin position="207"/>
        <end position="230"/>
    </location>
</feature>
<evidence type="ECO:0000313" key="4">
    <source>
        <dbReference type="Proteomes" id="UP000503011"/>
    </source>
</evidence>
<dbReference type="EMBL" id="AP022871">
    <property type="protein sequence ID" value="BCB86411.1"/>
    <property type="molecule type" value="Genomic_DNA"/>
</dbReference>
<organism evidence="3 4">
    <name type="scientific">Phytohabitans suffuscus</name>
    <dbReference type="NCBI Taxonomy" id="624315"/>
    <lineage>
        <taxon>Bacteria</taxon>
        <taxon>Bacillati</taxon>
        <taxon>Actinomycetota</taxon>
        <taxon>Actinomycetes</taxon>
        <taxon>Micromonosporales</taxon>
        <taxon>Micromonosporaceae</taxon>
    </lineage>
</organism>
<feature type="domain" description="SseB protein N-terminal" evidence="2">
    <location>
        <begin position="11"/>
        <end position="116"/>
    </location>
</feature>
<feature type="compositionally biased region" description="Pro residues" evidence="1">
    <location>
        <begin position="771"/>
        <end position="791"/>
    </location>
</feature>
<evidence type="ECO:0000256" key="1">
    <source>
        <dbReference type="SAM" id="MobiDB-lite"/>
    </source>
</evidence>
<reference evidence="3 4" key="2">
    <citation type="submission" date="2020-03" db="EMBL/GenBank/DDBJ databases">
        <authorList>
            <person name="Ichikawa N."/>
            <person name="Kimura A."/>
            <person name="Kitahashi Y."/>
            <person name="Uohara A."/>
        </authorList>
    </citation>
    <scope>NUCLEOTIDE SEQUENCE [LARGE SCALE GENOMIC DNA]</scope>
    <source>
        <strain evidence="3 4">NBRC 105367</strain>
    </source>
</reference>
<sequence length="1059" mass="102788">MTEWEPATEAEAAMREALRGSDQEEYFRVLARAELLLPVSADSITGQSPVGWGTWTTSGRTHVLAFTSGVALQACLAENAGSARRMAYQELAAAWPNLEWWLAVNPGLPIEGYLPAWFVTQLARGDVRLPGRSMAARARMEKAESAARARATAVVPGRIAPPGAEPTSPASGPVPTSPAGAGYGASTPGGLATAGAGGLTTAGPGGLATPTQTGLTAAGPGGLSTPPTSGLRGGPERGGPAGDTPGSPSFGPGASVTGPSAFDRGSAAGGFGRDGASGGAGPSGLERGGAGGSGRDGAPGGAGPSGPDRGGAGGFGRDGASGGAGSSGFEPGGTPGGGSGGFGRGSAEGGGFGRGSAAGGGFGRGGTAGGGESDFGRGNAPGGESGSGRGNGPGGGASGFGGPGAGSGGFGQGSASGAGSNDFGRGGAGQSGSGGFGPGGAGQSGPGGFGQGGEDQGGRRPGDPAQTPSGLPRRGGLTSAGDQGGPGTSVAAQRGFGTPGESGAGQSGPVGAAPSGAASSGAAAAGAAALAGGPGPANGPGNRPAIPDRHPVGGPPAGAVSPLAAAPPSAIPDQPAGLSGSGGSGLGLPRRVAGSGPAIPLGPIGANLPPISPGPAQAATAAPTSAPPASASPASGLLASGLPASGPPASATSASATPTSVTPTSAPPDSAPSNGTGAGAPRPWDTPPATQAWDPGTTGTATQARDPNSTTGTPTQAWDPNTTTGTPTQAWDPNTTTGTPTQAWDPNTTSGTPTQPWETSAASPLPRREPAPPPASASAPTPAPPPPPPIDLKPANDVEKSLLAAATEGSTDTFLSTLLLAKVLLPVSPVSADGTRPGEPGFAWLTETIDGEPYVVVFTSNDRLRDHLGETIETIDVKFMQLIKAWPDPAWSFAVNPSTPVGAKLPGAQILALANWAADVGLGGDTEEIEPAARPAKKSTTPDPSQPTMMQKVVAPSQVDYYIERGYDRVSGFVHRANEVAHLNTPVKMYAALGLSYAGSAFKRDADEIFVLRWPAYRPSLYRIPYGGQNEPAMRAMEGWVIERAPFRATGSRPATAAT</sequence>
<protein>
    <recommendedName>
        <fullName evidence="2">SseB protein N-terminal domain-containing protein</fullName>
    </recommendedName>
</protein>
<feature type="compositionally biased region" description="Gly residues" evidence="1">
    <location>
        <begin position="195"/>
        <end position="206"/>
    </location>
</feature>
<feature type="compositionally biased region" description="Gly residues" evidence="1">
    <location>
        <begin position="231"/>
        <end position="241"/>
    </location>
</feature>
<feature type="domain" description="SseB protein N-terminal" evidence="2">
    <location>
        <begin position="802"/>
        <end position="910"/>
    </location>
</feature>
<feature type="compositionally biased region" description="Low complexity" evidence="1">
    <location>
        <begin position="614"/>
        <end position="664"/>
    </location>
</feature>
<feature type="compositionally biased region" description="Polar residues" evidence="1">
    <location>
        <begin position="697"/>
        <end position="758"/>
    </location>
</feature>
<feature type="region of interest" description="Disordered" evidence="1">
    <location>
        <begin position="147"/>
        <end position="795"/>
    </location>
</feature>
<reference evidence="3 4" key="1">
    <citation type="submission" date="2020-03" db="EMBL/GenBank/DDBJ databases">
        <title>Whole genome shotgun sequence of Phytohabitans suffuscus NBRC 105367.</title>
        <authorList>
            <person name="Komaki H."/>
            <person name="Tamura T."/>
        </authorList>
    </citation>
    <scope>NUCLEOTIDE SEQUENCE [LARGE SCALE GENOMIC DNA]</scope>
    <source>
        <strain evidence="3 4">NBRC 105367</strain>
    </source>
</reference>
<evidence type="ECO:0000259" key="2">
    <source>
        <dbReference type="Pfam" id="PF07179"/>
    </source>
</evidence>
<feature type="compositionally biased region" description="Low complexity" evidence="1">
    <location>
        <begin position="509"/>
        <end position="531"/>
    </location>
</feature>
<dbReference type="Proteomes" id="UP000503011">
    <property type="component" value="Chromosome"/>
</dbReference>
<gene>
    <name evidence="3" type="ORF">Psuf_037240</name>
</gene>
<keyword evidence="4" id="KW-1185">Reference proteome</keyword>
<dbReference type="AlphaFoldDB" id="A0A6F8YKD2"/>
<dbReference type="KEGG" id="psuu:Psuf_037240"/>
<feature type="compositionally biased region" description="Low complexity" evidence="1">
    <location>
        <begin position="184"/>
        <end position="194"/>
    </location>
</feature>
<dbReference type="InterPro" id="IPR009839">
    <property type="entry name" value="SseB_N"/>
</dbReference>
<feature type="compositionally biased region" description="Gly residues" evidence="1">
    <location>
        <begin position="497"/>
        <end position="508"/>
    </location>
</feature>
<dbReference type="Pfam" id="PF07179">
    <property type="entry name" value="SseB"/>
    <property type="match status" value="2"/>
</dbReference>
<feature type="compositionally biased region" description="Gly residues" evidence="1">
    <location>
        <begin position="424"/>
        <end position="455"/>
    </location>
</feature>
<evidence type="ECO:0000313" key="3">
    <source>
        <dbReference type="EMBL" id="BCB86411.1"/>
    </source>
</evidence>
<accession>A0A6F8YKD2</accession>
<feature type="compositionally biased region" description="Gly residues" evidence="1">
    <location>
        <begin position="267"/>
        <end position="416"/>
    </location>
</feature>
<name>A0A6F8YKD2_9ACTN</name>